<feature type="transmembrane region" description="Helical" evidence="11">
    <location>
        <begin position="472"/>
        <end position="495"/>
    </location>
</feature>
<dbReference type="PANTHER" id="PTHR42711:SF17">
    <property type="entry name" value="ABC TRANSPORTER ATP-BINDING PROTEIN"/>
    <property type="match status" value="1"/>
</dbReference>
<evidence type="ECO:0000256" key="3">
    <source>
        <dbReference type="ARBA" id="ARBA00022448"/>
    </source>
</evidence>
<reference evidence="13 14" key="1">
    <citation type="submission" date="2019-05" db="EMBL/GenBank/DDBJ databases">
        <title>Streptomyces marianii sp. nov., a novel marine actinomycete from southern coast of India.</title>
        <authorList>
            <person name="Iniyan A.M."/>
            <person name="Wink J."/>
            <person name="Ramprasad E."/>
            <person name="Ramana C.V."/>
            <person name="Bunk B."/>
            <person name="Sproer C."/>
            <person name="Joseph F.-J.R.S."/>
            <person name="Vincent S.G.P."/>
        </authorList>
    </citation>
    <scope>NUCLEOTIDE SEQUENCE [LARGE SCALE GENOMIC DNA]</scope>
    <source>
        <strain evidence="13 14">ICN19</strain>
    </source>
</reference>
<sequence>MTETLKAVGGLDARDGRREPAVRMAGLAKSFGDVQAVVEGRMEVFPGEVVAVLGPNGAGKTTSLHCLLGLRQPDAGVVELMGGSPTSPQVRAQCGVVLQNSGLPGTLRVRELVDLFRAYYPDPMDTQEVLDLAGLADLAERFFGELSGGQQQRVYLGLALCGKPRVLFLDEPSVGLDSVSRRQLWSAVQRVAAEGTAVLLTTHYLEEADALADRIVLFASGRTVFEGSSTEMKSHFRRRLISLRPAGEPDLEAVRDSGAEDIEYVDGMLSLTTARTADVLRTLLGAEPVLNDLEVRGISLEEAVEEVLRTSSADLPAPAPATSQPRPSAKRDRAAERLDAASWARMVRAQTKAEFLKLKRDMAFVLTTCLLPTIFFAFFGLSQARNGDPEAMAYTVAGFSAYGAVGVGLFGFGVGIAAERGFKWDLLIRATPMSPSAYLSSRIVPAAVFTLFTLCVLAVFSTSVAGVRLSPAQWAALMGGLTLGNIVFVAMGLAIGYNLSPKAAGPVSTVVYLLLSFASGMFVPLNQLPSLAESLAPFLPTWHFARIGWGAVGIEPGFGLTSLLVLTAYTAAFTALAVMGYRRELKTRFL</sequence>
<evidence type="ECO:0000256" key="10">
    <source>
        <dbReference type="SAM" id="MobiDB-lite"/>
    </source>
</evidence>
<keyword evidence="4 11" id="KW-0812">Transmembrane</keyword>
<dbReference type="GO" id="GO:0005886">
    <property type="term" value="C:plasma membrane"/>
    <property type="evidence" value="ECO:0007669"/>
    <property type="project" value="UniProtKB-SubCell"/>
</dbReference>
<keyword evidence="9" id="KW-0046">Antibiotic resistance</keyword>
<dbReference type="PANTHER" id="PTHR42711">
    <property type="entry name" value="ABC TRANSPORTER ATP-BINDING PROTEIN"/>
    <property type="match status" value="1"/>
</dbReference>
<keyword evidence="3" id="KW-0813">Transport</keyword>
<name>A0A5R9E8I7_9ACTN</name>
<accession>A0A5R9E8I7</accession>
<proteinExistence type="predicted"/>
<evidence type="ECO:0000256" key="5">
    <source>
        <dbReference type="ARBA" id="ARBA00022741"/>
    </source>
</evidence>
<dbReference type="Pfam" id="PF00005">
    <property type="entry name" value="ABC_tran"/>
    <property type="match status" value="1"/>
</dbReference>
<dbReference type="Gene3D" id="3.40.50.300">
    <property type="entry name" value="P-loop containing nucleotide triphosphate hydrolases"/>
    <property type="match status" value="1"/>
</dbReference>
<organism evidence="13 14">
    <name type="scientific">Streptomyces marianii</name>
    <dbReference type="NCBI Taxonomy" id="1817406"/>
    <lineage>
        <taxon>Bacteria</taxon>
        <taxon>Bacillati</taxon>
        <taxon>Actinomycetota</taxon>
        <taxon>Actinomycetes</taxon>
        <taxon>Kitasatosporales</taxon>
        <taxon>Streptomycetaceae</taxon>
        <taxon>Streptomyces</taxon>
    </lineage>
</organism>
<dbReference type="Pfam" id="PF01061">
    <property type="entry name" value="ABC2_membrane"/>
    <property type="match status" value="1"/>
</dbReference>
<dbReference type="InterPro" id="IPR027417">
    <property type="entry name" value="P-loop_NTPase"/>
</dbReference>
<keyword evidence="6 13" id="KW-0067">ATP-binding</keyword>
<comment type="caution">
    <text evidence="13">The sequence shown here is derived from an EMBL/GenBank/DDBJ whole genome shotgun (WGS) entry which is preliminary data.</text>
</comment>
<keyword evidence="14" id="KW-1185">Reference proteome</keyword>
<keyword evidence="5" id="KW-0547">Nucleotide-binding</keyword>
<evidence type="ECO:0000256" key="1">
    <source>
        <dbReference type="ARBA" id="ARBA00004141"/>
    </source>
</evidence>
<dbReference type="EMBL" id="VAWE01000001">
    <property type="protein sequence ID" value="TLQ44534.1"/>
    <property type="molecule type" value="Genomic_DNA"/>
</dbReference>
<feature type="transmembrane region" description="Helical" evidence="11">
    <location>
        <begin position="558"/>
        <end position="581"/>
    </location>
</feature>
<dbReference type="GO" id="GO:0046677">
    <property type="term" value="P:response to antibiotic"/>
    <property type="evidence" value="ECO:0007669"/>
    <property type="project" value="UniProtKB-KW"/>
</dbReference>
<evidence type="ECO:0000256" key="2">
    <source>
        <dbReference type="ARBA" id="ARBA00004202"/>
    </source>
</evidence>
<keyword evidence="7 11" id="KW-1133">Transmembrane helix</keyword>
<dbReference type="RefSeq" id="WP_138053894.1">
    <property type="nucleotide sequence ID" value="NZ_VAWE01000001.1"/>
</dbReference>
<dbReference type="OrthoDB" id="9804819at2"/>
<feature type="transmembrane region" description="Helical" evidence="11">
    <location>
        <begin position="439"/>
        <end position="460"/>
    </location>
</feature>
<dbReference type="GO" id="GO:0005524">
    <property type="term" value="F:ATP binding"/>
    <property type="evidence" value="ECO:0007669"/>
    <property type="project" value="UniProtKB-KW"/>
</dbReference>
<evidence type="ECO:0000313" key="13">
    <source>
        <dbReference type="EMBL" id="TLQ44534.1"/>
    </source>
</evidence>
<protein>
    <submittedName>
        <fullName evidence="13">ABC transporter ATP-binding protein/permease</fullName>
    </submittedName>
</protein>
<gene>
    <name evidence="13" type="ORF">FEF34_16650</name>
</gene>
<evidence type="ECO:0000256" key="7">
    <source>
        <dbReference type="ARBA" id="ARBA00022989"/>
    </source>
</evidence>
<dbReference type="SUPFAM" id="SSF52540">
    <property type="entry name" value="P-loop containing nucleoside triphosphate hydrolases"/>
    <property type="match status" value="1"/>
</dbReference>
<evidence type="ECO:0000256" key="9">
    <source>
        <dbReference type="ARBA" id="ARBA00023251"/>
    </source>
</evidence>
<feature type="transmembrane region" description="Helical" evidence="11">
    <location>
        <begin position="393"/>
        <end position="418"/>
    </location>
</feature>
<dbReference type="AlphaFoldDB" id="A0A5R9E8I7"/>
<dbReference type="InterPro" id="IPR003593">
    <property type="entry name" value="AAA+_ATPase"/>
</dbReference>
<dbReference type="InterPro" id="IPR050763">
    <property type="entry name" value="ABC_transporter_ATP-binding"/>
</dbReference>
<dbReference type="PROSITE" id="PS50893">
    <property type="entry name" value="ABC_TRANSPORTER_2"/>
    <property type="match status" value="1"/>
</dbReference>
<evidence type="ECO:0000259" key="12">
    <source>
        <dbReference type="PROSITE" id="PS50893"/>
    </source>
</evidence>
<feature type="domain" description="ABC transporter" evidence="12">
    <location>
        <begin position="22"/>
        <end position="245"/>
    </location>
</feature>
<dbReference type="InterPro" id="IPR003439">
    <property type="entry name" value="ABC_transporter-like_ATP-bd"/>
</dbReference>
<dbReference type="GO" id="GO:0140359">
    <property type="term" value="F:ABC-type transporter activity"/>
    <property type="evidence" value="ECO:0007669"/>
    <property type="project" value="InterPro"/>
</dbReference>
<dbReference type="Proteomes" id="UP000305921">
    <property type="component" value="Unassembled WGS sequence"/>
</dbReference>
<dbReference type="SMART" id="SM00382">
    <property type="entry name" value="AAA"/>
    <property type="match status" value="1"/>
</dbReference>
<evidence type="ECO:0000256" key="8">
    <source>
        <dbReference type="ARBA" id="ARBA00023136"/>
    </source>
</evidence>
<feature type="transmembrane region" description="Helical" evidence="11">
    <location>
        <begin position="507"/>
        <end position="525"/>
    </location>
</feature>
<evidence type="ECO:0000256" key="4">
    <source>
        <dbReference type="ARBA" id="ARBA00022692"/>
    </source>
</evidence>
<feature type="region of interest" description="Disordered" evidence="10">
    <location>
        <begin position="311"/>
        <end position="333"/>
    </location>
</feature>
<keyword evidence="8 11" id="KW-0472">Membrane</keyword>
<evidence type="ECO:0000313" key="14">
    <source>
        <dbReference type="Proteomes" id="UP000305921"/>
    </source>
</evidence>
<dbReference type="GO" id="GO:0016887">
    <property type="term" value="F:ATP hydrolysis activity"/>
    <property type="evidence" value="ECO:0007669"/>
    <property type="project" value="InterPro"/>
</dbReference>
<dbReference type="CDD" id="cd03230">
    <property type="entry name" value="ABC_DR_subfamily_A"/>
    <property type="match status" value="1"/>
</dbReference>
<comment type="subcellular location">
    <subcellularLocation>
        <location evidence="2">Cell membrane</location>
        <topology evidence="2">Peripheral membrane protein</topology>
    </subcellularLocation>
    <subcellularLocation>
        <location evidence="1">Membrane</location>
        <topology evidence="1">Multi-pass membrane protein</topology>
    </subcellularLocation>
</comment>
<feature type="transmembrane region" description="Helical" evidence="11">
    <location>
        <begin position="362"/>
        <end position="381"/>
    </location>
</feature>
<evidence type="ECO:0000256" key="6">
    <source>
        <dbReference type="ARBA" id="ARBA00022840"/>
    </source>
</evidence>
<evidence type="ECO:0000256" key="11">
    <source>
        <dbReference type="SAM" id="Phobius"/>
    </source>
</evidence>
<dbReference type="InterPro" id="IPR013525">
    <property type="entry name" value="ABC2_TM"/>
</dbReference>